<dbReference type="AlphaFoldDB" id="A0A2G8BJ71"/>
<dbReference type="EMBL" id="AP024237">
    <property type="protein sequence ID" value="BCO37671.1"/>
    <property type="molecule type" value="Genomic_DNA"/>
</dbReference>
<comment type="subunit">
    <text evidence="2">Interacts with COX5B; this interaction may contribute to localize PYROXD2 to the inner face of the inner mitochondrial membrane.</text>
</comment>
<protein>
    <recommendedName>
        <fullName evidence="3">Pyridine nucleotide-disulfide oxidoreductase domain-containing protein 2</fullName>
    </recommendedName>
</protein>
<evidence type="ECO:0000256" key="2">
    <source>
        <dbReference type="ARBA" id="ARBA00038825"/>
    </source>
</evidence>
<organism evidence="4 5">
    <name type="scientific">Mycobacterium heckeshornense</name>
    <dbReference type="NCBI Taxonomy" id="110505"/>
    <lineage>
        <taxon>Bacteria</taxon>
        <taxon>Bacillati</taxon>
        <taxon>Actinomycetota</taxon>
        <taxon>Actinomycetes</taxon>
        <taxon>Mycobacteriales</taxon>
        <taxon>Mycobacteriaceae</taxon>
        <taxon>Mycobacterium</taxon>
    </lineage>
</organism>
<evidence type="ECO:0000313" key="5">
    <source>
        <dbReference type="Proteomes" id="UP000595446"/>
    </source>
</evidence>
<dbReference type="InterPro" id="IPR002937">
    <property type="entry name" value="Amino_oxidase"/>
</dbReference>
<dbReference type="Proteomes" id="UP000595446">
    <property type="component" value="Chromosome"/>
</dbReference>
<evidence type="ECO:0000313" key="4">
    <source>
        <dbReference type="EMBL" id="BCO37671.1"/>
    </source>
</evidence>
<dbReference type="Pfam" id="PF12831">
    <property type="entry name" value="FAD_oxidored"/>
    <property type="match status" value="1"/>
</dbReference>
<name>A0A2G8BJ71_9MYCO</name>
<keyword evidence="5" id="KW-1185">Reference proteome</keyword>
<dbReference type="SUPFAM" id="SSF51905">
    <property type="entry name" value="FAD/NAD(P)-binding domain"/>
    <property type="match status" value="1"/>
</dbReference>
<dbReference type="InterPro" id="IPR036188">
    <property type="entry name" value="FAD/NAD-bd_sf"/>
</dbReference>
<sequence length="525" mass="54849">MAEIIQNYDVIVIGGGHNGLVAGCYLARAGQSVLLVERHNCLGGMALSAPLIDAAPRHMVNPGAYENVYLRAGGIVEDLGLQRFGYREVDSVGWAWLGDGGESLLFQADVHKTVADIARFSRRDAAAYRELITVALKAVELQGRYGGGPPNRPSLGTIAVGLRMLVQDRKLRSTLAGLLTGTAADAITSTFESDQLRGAFASIATILGAPTAEGSALALLATSSLHGAGAARPVGGMGGLILALEKCLQHFGGVVRTGVAAVHIQHDGRRATGVTLSDGTTVTARHAVLTAIPPQRIPDLIGDGLPATLAERLRAAPANAGGVATLTVNLALSGQLRLPAHQPGRSDVDLRKPALFTGSFDGVVKSCEQASRGELPTDAPWWCTIFTAMDSSQAPPGQDTAQLYSPAPVIAAGGWDLRRKEAAQLLIDQVGQVIPGVHALEIGRLVETPEDLTRRTTTVNGCLYHVDHLVTRMGPLRPALGAAGYRMPLRDLYCTGAGFHPSGGVSGLPGKHAALAVLADVGRRR</sequence>
<dbReference type="PANTHER" id="PTHR10668:SF103">
    <property type="entry name" value="PYRIDINE NUCLEOTIDE-DISULFIDE OXIDOREDUCTASE DOMAIN-CONTAINING PROTEIN 2"/>
    <property type="match status" value="1"/>
</dbReference>
<proteinExistence type="predicted"/>
<evidence type="ECO:0000256" key="1">
    <source>
        <dbReference type="ARBA" id="ARBA00037217"/>
    </source>
</evidence>
<accession>A0A2G8BJ71</accession>
<dbReference type="RefSeq" id="WP_048890334.1">
    <property type="nucleotide sequence ID" value="NZ_AP024237.1"/>
</dbReference>
<dbReference type="PANTHER" id="PTHR10668">
    <property type="entry name" value="PHYTOENE DEHYDROGENASE"/>
    <property type="match status" value="1"/>
</dbReference>
<evidence type="ECO:0000256" key="3">
    <source>
        <dbReference type="ARBA" id="ARBA00040298"/>
    </source>
</evidence>
<dbReference type="GO" id="GO:0016491">
    <property type="term" value="F:oxidoreductase activity"/>
    <property type="evidence" value="ECO:0007669"/>
    <property type="project" value="InterPro"/>
</dbReference>
<dbReference type="Pfam" id="PF01593">
    <property type="entry name" value="Amino_oxidase"/>
    <property type="match status" value="1"/>
</dbReference>
<gene>
    <name evidence="4" type="primary">crtO</name>
    <name evidence="4" type="ORF">MHEC_41040</name>
</gene>
<dbReference type="OrthoDB" id="833207at2"/>
<dbReference type="Gene3D" id="3.50.50.60">
    <property type="entry name" value="FAD/NAD(P)-binding domain"/>
    <property type="match status" value="2"/>
</dbReference>
<comment type="function">
    <text evidence="1">Probable oxidoreductase that may play a role as regulator of mitochondrial function.</text>
</comment>
<reference evidence="4 5" key="1">
    <citation type="submission" date="2020-12" db="EMBL/GenBank/DDBJ databases">
        <title>Complete genome sequence of Mycobacterium heckeshornense JCM 15655T, closely related to a pathogenic non-tuberculous mycobacterial species Mycobacterium xenopi.</title>
        <authorList>
            <person name="Yoshida M."/>
            <person name="Fukano H."/>
            <person name="Asakura T."/>
            <person name="Suzuki M."/>
            <person name="Hoshino Y."/>
        </authorList>
    </citation>
    <scope>NUCLEOTIDE SEQUENCE [LARGE SCALE GENOMIC DNA]</scope>
    <source>
        <strain evidence="4 5">JCM 15655</strain>
    </source>
</reference>
<dbReference type="STRING" id="110505.ACT16_05035"/>